<keyword evidence="1" id="KW-0812">Transmembrane</keyword>
<keyword evidence="1" id="KW-1133">Transmembrane helix</keyword>
<feature type="transmembrane region" description="Helical" evidence="1">
    <location>
        <begin position="146"/>
        <end position="164"/>
    </location>
</feature>
<reference evidence="2 3" key="1">
    <citation type="submission" date="2017-04" db="EMBL/GenBank/DDBJ databases">
        <authorList>
            <person name="Afonso C.L."/>
            <person name="Miller P.J."/>
            <person name="Scott M.A."/>
            <person name="Spackman E."/>
            <person name="Goraichik I."/>
            <person name="Dimitrov K.M."/>
            <person name="Suarez D.L."/>
            <person name="Swayne D.E."/>
        </authorList>
    </citation>
    <scope>NUCLEOTIDE SEQUENCE [LARGE SCALE GENOMIC DNA]</scope>
    <source>
        <strain evidence="2 3">DSM 43828</strain>
    </source>
</reference>
<feature type="transmembrane region" description="Helical" evidence="1">
    <location>
        <begin position="229"/>
        <end position="246"/>
    </location>
</feature>
<dbReference type="OrthoDB" id="4201805at2"/>
<evidence type="ECO:0000313" key="3">
    <source>
        <dbReference type="Proteomes" id="UP000192674"/>
    </source>
</evidence>
<name>A0A1W2AHT2_KIBAR</name>
<accession>A0A1W2AHT2</accession>
<protein>
    <submittedName>
        <fullName evidence="2">Uncharacterized protein</fullName>
    </submittedName>
</protein>
<keyword evidence="1" id="KW-0472">Membrane</keyword>
<gene>
    <name evidence="2" type="ORF">SAMN05661093_00834</name>
</gene>
<feature type="transmembrane region" description="Helical" evidence="1">
    <location>
        <begin position="59"/>
        <end position="78"/>
    </location>
</feature>
<dbReference type="AlphaFoldDB" id="A0A1W2AHT2"/>
<dbReference type="Proteomes" id="UP000192674">
    <property type="component" value="Unassembled WGS sequence"/>
</dbReference>
<proteinExistence type="predicted"/>
<dbReference type="EMBL" id="FWXV01000001">
    <property type="protein sequence ID" value="SMC60256.1"/>
    <property type="molecule type" value="Genomic_DNA"/>
</dbReference>
<feature type="transmembrane region" description="Helical" evidence="1">
    <location>
        <begin position="201"/>
        <end position="223"/>
    </location>
</feature>
<evidence type="ECO:0000256" key="1">
    <source>
        <dbReference type="SAM" id="Phobius"/>
    </source>
</evidence>
<keyword evidence="3" id="KW-1185">Reference proteome</keyword>
<evidence type="ECO:0000313" key="2">
    <source>
        <dbReference type="EMBL" id="SMC60256.1"/>
    </source>
</evidence>
<sequence>MEVLLLRATLAPLLILLTSIAAHRLGPRFGGRLLGLPLSTAPFLVILCIEHGPQAASDAAHGAALGQLTVVTFCLLYARLAVKARPLKALPIAVLCGAIAEVVVVLTHSLWLTAIAIVTAVAGAVAWSSTTADAPPRPGRGSRWDLPFRMAVSGAVVLILTTTAPLLGPVVAGALSALPVLLIVMAPSVHRATGGEAAASLMYGALASAVGTITFVLVLSMTLVPAGPWAAFALALGGMAAVDTIVRAACRMRPRLEVSGHFVRQRDRQRSAVG</sequence>
<organism evidence="2 3">
    <name type="scientific">Kibdelosporangium aridum</name>
    <dbReference type="NCBI Taxonomy" id="2030"/>
    <lineage>
        <taxon>Bacteria</taxon>
        <taxon>Bacillati</taxon>
        <taxon>Actinomycetota</taxon>
        <taxon>Actinomycetes</taxon>
        <taxon>Pseudonocardiales</taxon>
        <taxon>Pseudonocardiaceae</taxon>
        <taxon>Kibdelosporangium</taxon>
    </lineage>
</organism>
<dbReference type="RefSeq" id="WP_084424661.1">
    <property type="nucleotide sequence ID" value="NZ_FWXV01000001.1"/>
</dbReference>